<dbReference type="Pfam" id="PF02958">
    <property type="entry name" value="EcKL"/>
    <property type="match status" value="1"/>
</dbReference>
<dbReference type="AlphaFoldDB" id="A0A9Q0N8V3"/>
<feature type="non-terminal residue" evidence="2">
    <location>
        <position position="1"/>
    </location>
</feature>
<evidence type="ECO:0000313" key="3">
    <source>
        <dbReference type="Proteomes" id="UP001151699"/>
    </source>
</evidence>
<name>A0A9Q0N8V3_9DIPT</name>
<dbReference type="SUPFAM" id="SSF56112">
    <property type="entry name" value="Protein kinase-like (PK-like)"/>
    <property type="match status" value="1"/>
</dbReference>
<feature type="non-terminal residue" evidence="2">
    <location>
        <position position="382"/>
    </location>
</feature>
<evidence type="ECO:0000313" key="2">
    <source>
        <dbReference type="EMBL" id="KAJ6645917.1"/>
    </source>
</evidence>
<dbReference type="PANTHER" id="PTHR11012:SF56">
    <property type="entry name" value="CHK KINASE-LIKE DOMAIN-CONTAINING PROTEIN-RELATED"/>
    <property type="match status" value="1"/>
</dbReference>
<organism evidence="2 3">
    <name type="scientific">Pseudolycoriella hygida</name>
    <dbReference type="NCBI Taxonomy" id="35572"/>
    <lineage>
        <taxon>Eukaryota</taxon>
        <taxon>Metazoa</taxon>
        <taxon>Ecdysozoa</taxon>
        <taxon>Arthropoda</taxon>
        <taxon>Hexapoda</taxon>
        <taxon>Insecta</taxon>
        <taxon>Pterygota</taxon>
        <taxon>Neoptera</taxon>
        <taxon>Endopterygota</taxon>
        <taxon>Diptera</taxon>
        <taxon>Nematocera</taxon>
        <taxon>Sciaroidea</taxon>
        <taxon>Sciaridae</taxon>
        <taxon>Pseudolycoriella</taxon>
    </lineage>
</organism>
<reference evidence="2" key="1">
    <citation type="submission" date="2022-07" db="EMBL/GenBank/DDBJ databases">
        <authorList>
            <person name="Trinca V."/>
            <person name="Uliana J.V.C."/>
            <person name="Torres T.T."/>
            <person name="Ward R.J."/>
            <person name="Monesi N."/>
        </authorList>
    </citation>
    <scope>NUCLEOTIDE SEQUENCE</scope>
    <source>
        <strain evidence="2">HSMRA1968</strain>
        <tissue evidence="2">Whole embryos</tissue>
    </source>
</reference>
<protein>
    <recommendedName>
        <fullName evidence="1">CHK kinase-like domain-containing protein</fullName>
    </recommendedName>
</protein>
<gene>
    <name evidence="2" type="ORF">Bhyg_01126</name>
</gene>
<dbReference type="InterPro" id="IPR004119">
    <property type="entry name" value="EcKL"/>
</dbReference>
<evidence type="ECO:0000259" key="1">
    <source>
        <dbReference type="SMART" id="SM00587"/>
    </source>
</evidence>
<dbReference type="Gene3D" id="3.90.1200.10">
    <property type="match status" value="1"/>
</dbReference>
<comment type="caution">
    <text evidence="2">The sequence shown here is derived from an EMBL/GenBank/DDBJ whole genome shotgun (WGS) entry which is preliminary data.</text>
</comment>
<dbReference type="EMBL" id="WJQU01000001">
    <property type="protein sequence ID" value="KAJ6645917.1"/>
    <property type="molecule type" value="Genomic_DNA"/>
</dbReference>
<dbReference type="InterPro" id="IPR011009">
    <property type="entry name" value="Kinase-like_dom_sf"/>
</dbReference>
<dbReference type="SMART" id="SM00587">
    <property type="entry name" value="CHK"/>
    <property type="match status" value="1"/>
</dbReference>
<feature type="domain" description="CHK kinase-like" evidence="1">
    <location>
        <begin position="127"/>
        <end position="316"/>
    </location>
</feature>
<proteinExistence type="predicted"/>
<accession>A0A9Q0N8V3</accession>
<dbReference type="PANTHER" id="PTHR11012">
    <property type="entry name" value="PROTEIN KINASE-LIKE DOMAIN-CONTAINING"/>
    <property type="match status" value="1"/>
</dbReference>
<keyword evidence="3" id="KW-1185">Reference proteome</keyword>
<sequence length="382" mass="44972">WYCLEKALLDYTKDPSLYLIDYKIRDNSSEVSQHFSSILFKVELQYKRVTEDEVYKISAFVKTLPDSPDQSHNSHLKYVKESAQFDTELKVYDKILPKVDIILYNLGLQSLAPKQIYQTNNTSVPILIMEDMTSLGYKTTKYRSQLSLDAAKILIEKLAQFHATSLVLDQQMDETVSKLNGVFFDFHTNESYCDDMDKCVEMMKTFNGFEHIVEKLEGTFQEMFKKVRDVYYNSESTCKVLNHGDMKFENTLVKTNGNDIENGVFVDFAYTNFQTPAIDLFEFLYKVPALDVIIHKEQRDQLVDHYLETIRTILTKMAFERVEETVEEFKNELERCNILQIWFVMFLVVYQLQVCNQENDADRDILDYEEYWLKTVLNELLK</sequence>
<dbReference type="OrthoDB" id="8250698at2759"/>
<dbReference type="InterPro" id="IPR015897">
    <property type="entry name" value="CHK_kinase-like"/>
</dbReference>
<dbReference type="Proteomes" id="UP001151699">
    <property type="component" value="Chromosome A"/>
</dbReference>